<sequence length="467" mass="49199">MRDEERYPIPAEVPSQGTHWETLGPESSLPQVTVIDTWDSRPLGYGHGLYVSDAQHSFEPEGHSPPKKDAESSAPVLEKPPRRRTIFGLRRRVFWMLAGAVSALVIVGAVVGAVVGSSRIGSGGGNAGGSSTSSSSPMAAANRHIGAAAMNVTGSTGTNVQVVYQDLNTSDLLYRLVWNDQASGEQRLSLSPAPQRKTPIAVTTTNTTASDGIMTNVFYLSEDTNDSSMSTICQVTLQCSLNAENCTVSDATVISANATNGVVNTSGLAATLVSDNVQARVFYKAGSHGVRVLSGTSGEADGWQDTVLGSASYAGSDISVNLDPDEDTLQVIFVNKNTKEFETFLYSDAAGPGNTPAVAIVSSDPPGWSTDDMFSSCFVPELNQHHLYYVSSTGGLYGMWANGSSANWTQTHVADWGTVQGGIASVGWGTQVRLLHVAGDPATLSRVRAADSMKAIRTGTKPPLATY</sequence>
<evidence type="ECO:0000256" key="2">
    <source>
        <dbReference type="SAM" id="Phobius"/>
    </source>
</evidence>
<accession>A0A9P4Y3Q8</accession>
<organism evidence="3 4">
    <name type="scientific">Cryphonectria parasitica (strain ATCC 38755 / EP155)</name>
    <dbReference type="NCBI Taxonomy" id="660469"/>
    <lineage>
        <taxon>Eukaryota</taxon>
        <taxon>Fungi</taxon>
        <taxon>Dikarya</taxon>
        <taxon>Ascomycota</taxon>
        <taxon>Pezizomycotina</taxon>
        <taxon>Sordariomycetes</taxon>
        <taxon>Sordariomycetidae</taxon>
        <taxon>Diaporthales</taxon>
        <taxon>Cryphonectriaceae</taxon>
        <taxon>Cryphonectria-Endothia species complex</taxon>
        <taxon>Cryphonectria</taxon>
    </lineage>
</organism>
<evidence type="ECO:0000256" key="1">
    <source>
        <dbReference type="SAM" id="MobiDB-lite"/>
    </source>
</evidence>
<feature type="transmembrane region" description="Helical" evidence="2">
    <location>
        <begin position="93"/>
        <end position="115"/>
    </location>
</feature>
<protein>
    <recommendedName>
        <fullName evidence="5">Fucose-specific lectin</fullName>
    </recommendedName>
</protein>
<keyword evidence="2" id="KW-0812">Transmembrane</keyword>
<dbReference type="Proteomes" id="UP000803844">
    <property type="component" value="Unassembled WGS sequence"/>
</dbReference>
<evidence type="ECO:0008006" key="5">
    <source>
        <dbReference type="Google" id="ProtNLM"/>
    </source>
</evidence>
<dbReference type="EMBL" id="MU032347">
    <property type="protein sequence ID" value="KAF3766387.1"/>
    <property type="molecule type" value="Genomic_DNA"/>
</dbReference>
<reference evidence="3" key="1">
    <citation type="journal article" date="2020" name="Phytopathology">
        <title>Genome sequence of the chestnut blight fungus Cryphonectria parasitica EP155: A fundamental resource for an archetypical invasive plant pathogen.</title>
        <authorList>
            <person name="Crouch J.A."/>
            <person name="Dawe A."/>
            <person name="Aerts A."/>
            <person name="Barry K."/>
            <person name="Churchill A.C.L."/>
            <person name="Grimwood J."/>
            <person name="Hillman B."/>
            <person name="Milgroom M.G."/>
            <person name="Pangilinan J."/>
            <person name="Smith M."/>
            <person name="Salamov A."/>
            <person name="Schmutz J."/>
            <person name="Yadav J."/>
            <person name="Grigoriev I.V."/>
            <person name="Nuss D."/>
        </authorList>
    </citation>
    <scope>NUCLEOTIDE SEQUENCE</scope>
    <source>
        <strain evidence="3">EP155</strain>
    </source>
</reference>
<dbReference type="RefSeq" id="XP_040777348.1">
    <property type="nucleotide sequence ID" value="XM_040920495.1"/>
</dbReference>
<comment type="caution">
    <text evidence="3">The sequence shown here is derived from an EMBL/GenBank/DDBJ whole genome shotgun (WGS) entry which is preliminary data.</text>
</comment>
<proteinExistence type="predicted"/>
<keyword evidence="2" id="KW-0472">Membrane</keyword>
<dbReference type="GeneID" id="63837624"/>
<evidence type="ECO:0000313" key="4">
    <source>
        <dbReference type="Proteomes" id="UP000803844"/>
    </source>
</evidence>
<keyword evidence="2" id="KW-1133">Transmembrane helix</keyword>
<evidence type="ECO:0000313" key="3">
    <source>
        <dbReference type="EMBL" id="KAF3766387.1"/>
    </source>
</evidence>
<feature type="region of interest" description="Disordered" evidence="1">
    <location>
        <begin position="1"/>
        <end position="26"/>
    </location>
</feature>
<dbReference type="OrthoDB" id="4696326at2759"/>
<dbReference type="Gene3D" id="2.120.10.70">
    <property type="entry name" value="Fucose-specific lectin"/>
    <property type="match status" value="1"/>
</dbReference>
<feature type="region of interest" description="Disordered" evidence="1">
    <location>
        <begin position="56"/>
        <end position="77"/>
    </location>
</feature>
<dbReference type="SUPFAM" id="SSF89372">
    <property type="entry name" value="Fucose-specific lectin"/>
    <property type="match status" value="1"/>
</dbReference>
<dbReference type="AlphaFoldDB" id="A0A9P4Y3Q8"/>
<gene>
    <name evidence="3" type="ORF">M406DRAFT_330214</name>
</gene>
<keyword evidence="4" id="KW-1185">Reference proteome</keyword>
<feature type="compositionally biased region" description="Basic and acidic residues" evidence="1">
    <location>
        <begin position="56"/>
        <end position="71"/>
    </location>
</feature>
<name>A0A9P4Y3Q8_CRYP1</name>